<organism evidence="2 3">
    <name type="scientific">Schaalia cardiffensis F0333</name>
    <dbReference type="NCBI Taxonomy" id="888050"/>
    <lineage>
        <taxon>Bacteria</taxon>
        <taxon>Bacillati</taxon>
        <taxon>Actinomycetota</taxon>
        <taxon>Actinomycetes</taxon>
        <taxon>Actinomycetales</taxon>
        <taxon>Actinomycetaceae</taxon>
        <taxon>Schaalia</taxon>
    </lineage>
</organism>
<feature type="region of interest" description="Disordered" evidence="1">
    <location>
        <begin position="1"/>
        <end position="32"/>
    </location>
</feature>
<protein>
    <submittedName>
        <fullName evidence="2">Uncharacterized protein</fullName>
    </submittedName>
</protein>
<evidence type="ECO:0000256" key="1">
    <source>
        <dbReference type="SAM" id="MobiDB-lite"/>
    </source>
</evidence>
<dbReference type="STRING" id="888050.HMPREF9004_0922"/>
<dbReference type="AlphaFoldDB" id="N6XB07"/>
<dbReference type="HOGENOM" id="CLU_3211214_0_0_11"/>
<evidence type="ECO:0000313" key="3">
    <source>
        <dbReference type="Proteomes" id="UP000013015"/>
    </source>
</evidence>
<reference evidence="2 3" key="1">
    <citation type="submission" date="2013-03" db="EMBL/GenBank/DDBJ databases">
        <title>Reference genome for the Human Microbiome Project.</title>
        <authorList>
            <person name="Aqrawi P."/>
            <person name="Ayvaz T."/>
            <person name="Bess C."/>
            <person name="Blankenburg K."/>
            <person name="Coyle M."/>
            <person name="Deng J."/>
            <person name="Forbes L."/>
            <person name="Fowler G."/>
            <person name="Francisco L."/>
            <person name="Fu Q."/>
            <person name="Gibbs R."/>
            <person name="Gross S."/>
            <person name="Gubbala S."/>
            <person name="Hale W."/>
            <person name="Hemphill L."/>
            <person name="Highlander S."/>
            <person name="Hirani K."/>
            <person name="Jackson L."/>
            <person name="Jakkamsetti A."/>
            <person name="Javaid M."/>
            <person name="Jayaseelan J.C."/>
            <person name="Jiang H."/>
            <person name="Joshi V."/>
            <person name="Korchina V."/>
            <person name="Kovar C."/>
            <person name="Lara F."/>
            <person name="Lee S."/>
            <person name="Liu Y."/>
            <person name="Mata R."/>
            <person name="Mathew T."/>
            <person name="Munidasa M."/>
            <person name="Muzny D."/>
            <person name="Nazareth L."/>
            <person name="Ngo R."/>
            <person name="Nguyen L."/>
            <person name="Nguyen N."/>
            <person name="Okwuonu G."/>
            <person name="Ongeri F."/>
            <person name="Palculict T."/>
            <person name="Patil S."/>
            <person name="Petrosino J."/>
            <person name="Pham C."/>
            <person name="Pham P."/>
            <person name="Pu L.-L."/>
            <person name="Qin X."/>
            <person name="Qu J."/>
            <person name="Reid J."/>
            <person name="Ross M."/>
            <person name="Ruth R."/>
            <person name="Saada N."/>
            <person name="San Lucas F."/>
            <person name="Santibanez J."/>
            <person name="Shang Y."/>
            <person name="Simmons D."/>
            <person name="Song X.-Z."/>
            <person name="Tang L.-Y."/>
            <person name="Thornton R."/>
            <person name="Warren J."/>
            <person name="Weissenberger G."/>
            <person name="Wilczek-Boney K."/>
            <person name="Worley K."/>
            <person name="Youmans B."/>
            <person name="Zhang J."/>
            <person name="Zhang L."/>
            <person name="Zhao Z."/>
            <person name="Zhou C."/>
            <person name="Zhu D."/>
            <person name="Zhu Y."/>
        </authorList>
    </citation>
    <scope>NUCLEOTIDE SEQUENCE [LARGE SCALE GENOMIC DNA]</scope>
    <source>
        <strain evidence="2 3">F0333</strain>
    </source>
</reference>
<name>N6XB07_9ACTO</name>
<evidence type="ECO:0000313" key="2">
    <source>
        <dbReference type="EMBL" id="ENO18353.1"/>
    </source>
</evidence>
<comment type="caution">
    <text evidence="2">The sequence shown here is derived from an EMBL/GenBank/DDBJ whole genome shotgun (WGS) entry which is preliminary data.</text>
</comment>
<keyword evidence="3" id="KW-1185">Reference proteome</keyword>
<sequence>MTGEVSMRIIPDAPKNVEPPRRDPSSWSGMGNSAIRHEWADFLP</sequence>
<accession>N6XB07</accession>
<dbReference type="Proteomes" id="UP000013015">
    <property type="component" value="Unassembled WGS sequence"/>
</dbReference>
<gene>
    <name evidence="2" type="ORF">HMPREF9004_0922</name>
</gene>
<proteinExistence type="predicted"/>
<dbReference type="EMBL" id="AQHZ01000015">
    <property type="protein sequence ID" value="ENO18353.1"/>
    <property type="molecule type" value="Genomic_DNA"/>
</dbReference>